<dbReference type="Gene3D" id="2.60.300.12">
    <property type="entry name" value="HesB-like domain"/>
    <property type="match status" value="1"/>
</dbReference>
<organism evidence="1 2">
    <name type="scientific">Calidifontibacillus erzurumensis</name>
    <dbReference type="NCBI Taxonomy" id="2741433"/>
    <lineage>
        <taxon>Bacteria</taxon>
        <taxon>Bacillati</taxon>
        <taxon>Bacillota</taxon>
        <taxon>Bacilli</taxon>
        <taxon>Bacillales</taxon>
        <taxon>Bacillaceae</taxon>
        <taxon>Calidifontibacillus/Schinkia group</taxon>
        <taxon>Calidifontibacillus</taxon>
    </lineage>
</organism>
<comment type="caution">
    <text evidence="1">The sequence shown here is derived from an EMBL/GenBank/DDBJ whole genome shotgun (WGS) entry which is preliminary data.</text>
</comment>
<name>A0A8J8KAP1_9BACI</name>
<accession>A0A8J8KAP1</accession>
<evidence type="ECO:0000313" key="2">
    <source>
        <dbReference type="Proteomes" id="UP000625804"/>
    </source>
</evidence>
<reference evidence="1" key="1">
    <citation type="submission" date="2020-06" db="EMBL/GenBank/DDBJ databases">
        <title>A novel thermopfilic bacterium from Erzurum, Turkey.</title>
        <authorList>
            <person name="Adiguzel A."/>
            <person name="Ay H."/>
            <person name="Baltaci M.O."/>
        </authorList>
    </citation>
    <scope>NUCLEOTIDE SEQUENCE</scope>
    <source>
        <strain evidence="1">P2</strain>
    </source>
</reference>
<dbReference type="InterPro" id="IPR035903">
    <property type="entry name" value="HesB-like_dom_sf"/>
</dbReference>
<dbReference type="RefSeq" id="WP_173730262.1">
    <property type="nucleotide sequence ID" value="NZ_JABTTE010000004.1"/>
</dbReference>
<gene>
    <name evidence="1" type="ORF">HR057_04640</name>
</gene>
<sequence length="61" mass="6729">MSLEETALPTDEVFVQDGVTFLLNKRDKHFFEGLALDFRKSWFGGSFTLVDAKGNEVGGGC</sequence>
<proteinExistence type="predicted"/>
<dbReference type="Proteomes" id="UP000625804">
    <property type="component" value="Unassembled WGS sequence"/>
</dbReference>
<dbReference type="SUPFAM" id="SSF89360">
    <property type="entry name" value="HesB-like domain"/>
    <property type="match status" value="1"/>
</dbReference>
<dbReference type="EMBL" id="JABTTE010000004">
    <property type="protein sequence ID" value="NSL51054.1"/>
    <property type="molecule type" value="Genomic_DNA"/>
</dbReference>
<dbReference type="AlphaFoldDB" id="A0A8J8KAP1"/>
<evidence type="ECO:0000313" key="1">
    <source>
        <dbReference type="EMBL" id="NSL51054.1"/>
    </source>
</evidence>
<protein>
    <submittedName>
        <fullName evidence="1">Uncharacterized protein</fullName>
    </submittedName>
</protein>
<keyword evidence="2" id="KW-1185">Reference proteome</keyword>